<comment type="caution">
    <text evidence="6">The sequence shown here is derived from an EMBL/GenBank/DDBJ whole genome shotgun (WGS) entry which is preliminary data.</text>
</comment>
<name>A0A423SQ70_PENVA</name>
<keyword evidence="7" id="KW-1185">Reference proteome</keyword>
<dbReference type="InterPro" id="IPR003959">
    <property type="entry name" value="ATPase_AAA_core"/>
</dbReference>
<comment type="similarity">
    <text evidence="1 4">Belongs to the AAA ATPase family.</text>
</comment>
<dbReference type="OrthoDB" id="5334845at2759"/>
<dbReference type="GO" id="GO:0007033">
    <property type="term" value="P:vacuole organization"/>
    <property type="evidence" value="ECO:0007669"/>
    <property type="project" value="TreeGrafter"/>
</dbReference>
<reference evidence="6 7" key="2">
    <citation type="submission" date="2019-01" db="EMBL/GenBank/DDBJ databases">
        <title>The decoding of complex shrimp genome reveals the adaptation for benthos swimmer, frequently molting mechanism and breeding impact on genome.</title>
        <authorList>
            <person name="Sun Y."/>
            <person name="Gao Y."/>
            <person name="Yu Y."/>
        </authorList>
    </citation>
    <scope>NUCLEOTIDE SEQUENCE [LARGE SCALE GENOMIC DNA]</scope>
    <source>
        <tissue evidence="6">Muscle</tissue>
    </source>
</reference>
<keyword evidence="2 4" id="KW-0547">Nucleotide-binding</keyword>
<dbReference type="SMART" id="SM00382">
    <property type="entry name" value="AAA"/>
    <property type="match status" value="1"/>
</dbReference>
<reference evidence="6 7" key="1">
    <citation type="submission" date="2018-04" db="EMBL/GenBank/DDBJ databases">
        <authorList>
            <person name="Zhang X."/>
            <person name="Yuan J."/>
            <person name="Li F."/>
            <person name="Xiang J."/>
        </authorList>
    </citation>
    <scope>NUCLEOTIDE SEQUENCE [LARGE SCALE GENOMIC DNA]</scope>
    <source>
        <tissue evidence="6">Muscle</tissue>
    </source>
</reference>
<dbReference type="AlphaFoldDB" id="A0A423SQ70"/>
<dbReference type="SUPFAM" id="SSF52540">
    <property type="entry name" value="P-loop containing nucleoside triphosphate hydrolases"/>
    <property type="match status" value="1"/>
</dbReference>
<dbReference type="Pfam" id="PF09336">
    <property type="entry name" value="Vps4_C"/>
    <property type="match status" value="1"/>
</dbReference>
<organism evidence="6 7">
    <name type="scientific">Penaeus vannamei</name>
    <name type="common">Whiteleg shrimp</name>
    <name type="synonym">Litopenaeus vannamei</name>
    <dbReference type="NCBI Taxonomy" id="6689"/>
    <lineage>
        <taxon>Eukaryota</taxon>
        <taxon>Metazoa</taxon>
        <taxon>Ecdysozoa</taxon>
        <taxon>Arthropoda</taxon>
        <taxon>Crustacea</taxon>
        <taxon>Multicrustacea</taxon>
        <taxon>Malacostraca</taxon>
        <taxon>Eumalacostraca</taxon>
        <taxon>Eucarida</taxon>
        <taxon>Decapoda</taxon>
        <taxon>Dendrobranchiata</taxon>
        <taxon>Penaeoidea</taxon>
        <taxon>Penaeidae</taxon>
        <taxon>Penaeus</taxon>
    </lineage>
</organism>
<dbReference type="PANTHER" id="PTHR23074:SF72">
    <property type="entry name" value="VACUOLAR PROTEIN SORTING-ASSOCIATED PROTEIN 4B"/>
    <property type="match status" value="1"/>
</dbReference>
<evidence type="ECO:0000259" key="5">
    <source>
        <dbReference type="SMART" id="SM00382"/>
    </source>
</evidence>
<evidence type="ECO:0000256" key="4">
    <source>
        <dbReference type="RuleBase" id="RU003651"/>
    </source>
</evidence>
<gene>
    <name evidence="6" type="ORF">C7M84_015619</name>
</gene>
<dbReference type="GO" id="GO:0016887">
    <property type="term" value="F:ATP hydrolysis activity"/>
    <property type="evidence" value="ECO:0007669"/>
    <property type="project" value="InterPro"/>
</dbReference>
<dbReference type="Pfam" id="PF00004">
    <property type="entry name" value="AAA"/>
    <property type="match status" value="1"/>
</dbReference>
<evidence type="ECO:0000313" key="7">
    <source>
        <dbReference type="Proteomes" id="UP000283509"/>
    </source>
</evidence>
<dbReference type="InterPro" id="IPR003960">
    <property type="entry name" value="ATPase_AAA_CS"/>
</dbReference>
<dbReference type="InterPro" id="IPR003593">
    <property type="entry name" value="AAA+_ATPase"/>
</dbReference>
<dbReference type="Proteomes" id="UP000283509">
    <property type="component" value="Unassembled WGS sequence"/>
</dbReference>
<keyword evidence="3 4" id="KW-0067">ATP-binding</keyword>
<dbReference type="PANTHER" id="PTHR23074">
    <property type="entry name" value="AAA DOMAIN-CONTAINING"/>
    <property type="match status" value="1"/>
</dbReference>
<evidence type="ECO:0000256" key="3">
    <source>
        <dbReference type="ARBA" id="ARBA00022840"/>
    </source>
</evidence>
<sequence>MDLIASKLEKDVDLPMIDQLYERCNSAIDELRSSQPNPHISASLENLLETLSFQQSLLDSRRRANGTDRRRTVSEGCLKYKGNCKARSCSMRRNSERFEREADRFLEVEDMLMPLSAEGGSLEDIAGLHEPWTRLLLYGPPGTGKTVLARALASELQCPFYCVSSANLLSSWVGESEKLIRELFHQAQSHSGQCVIFIDEIDSLCRIRSQMEDEHSRRVKTELLQQMEDIKRNGRSSVFVMGATNCPWDLDPAFLRRFQRRVYVPLPDRESRRAIISSQFKTTPLELTDPEWTNLLDTTEGFSGADLTHLAMAAAFFPIRELQTSRFWRFTHDNKITPCSSDTLGSMQYPLSKLPADKVIARQVELKDFISALQTTPRTVSPKVVQQHHEFSMASSHS</sequence>
<dbReference type="Gene3D" id="3.40.50.300">
    <property type="entry name" value="P-loop containing nucleotide triphosphate hydrolases"/>
    <property type="match status" value="1"/>
</dbReference>
<dbReference type="GO" id="GO:0016197">
    <property type="term" value="P:endosomal transport"/>
    <property type="evidence" value="ECO:0007669"/>
    <property type="project" value="TreeGrafter"/>
</dbReference>
<evidence type="ECO:0000256" key="1">
    <source>
        <dbReference type="ARBA" id="ARBA00006914"/>
    </source>
</evidence>
<evidence type="ECO:0000313" key="6">
    <source>
        <dbReference type="EMBL" id="ROT66352.1"/>
    </source>
</evidence>
<dbReference type="InterPro" id="IPR027417">
    <property type="entry name" value="P-loop_NTPase"/>
</dbReference>
<feature type="domain" description="AAA+ ATPase" evidence="5">
    <location>
        <begin position="131"/>
        <end position="268"/>
    </location>
</feature>
<dbReference type="PROSITE" id="PS00674">
    <property type="entry name" value="AAA"/>
    <property type="match status" value="1"/>
</dbReference>
<dbReference type="InterPro" id="IPR050304">
    <property type="entry name" value="MT-severing_AAA_ATPase"/>
</dbReference>
<proteinExistence type="inferred from homology"/>
<accession>A0A423SQ70</accession>
<dbReference type="GO" id="GO:0005524">
    <property type="term" value="F:ATP binding"/>
    <property type="evidence" value="ECO:0007669"/>
    <property type="project" value="UniProtKB-KW"/>
</dbReference>
<dbReference type="InterPro" id="IPR015415">
    <property type="entry name" value="Spast_Vps4_C"/>
</dbReference>
<protein>
    <submittedName>
        <fullName evidence="6">Vacuolar protein sorting-associated protein 4</fullName>
    </submittedName>
</protein>
<dbReference type="EMBL" id="QCYY01002950">
    <property type="protein sequence ID" value="ROT66352.1"/>
    <property type="molecule type" value="Genomic_DNA"/>
</dbReference>
<dbReference type="STRING" id="6689.A0A423SQ70"/>
<dbReference type="Gene3D" id="1.10.8.60">
    <property type="match status" value="1"/>
</dbReference>
<evidence type="ECO:0000256" key="2">
    <source>
        <dbReference type="ARBA" id="ARBA00022741"/>
    </source>
</evidence>